<evidence type="ECO:0000313" key="3">
    <source>
        <dbReference type="Proteomes" id="UP000011666"/>
    </source>
</evidence>
<dbReference type="EMBL" id="BANX01000014">
    <property type="protein sequence ID" value="GAC68230.1"/>
    <property type="molecule type" value="Genomic_DNA"/>
</dbReference>
<accession>M0QHW5</accession>
<feature type="transmembrane region" description="Helical" evidence="1">
    <location>
        <begin position="57"/>
        <end position="75"/>
    </location>
</feature>
<protein>
    <submittedName>
        <fullName evidence="2">Uncharacterized protein</fullName>
    </submittedName>
</protein>
<dbReference type="AlphaFoldDB" id="M0QHW5"/>
<gene>
    <name evidence="2" type="ORF">GS4_14_00610</name>
</gene>
<keyword evidence="1" id="KW-0472">Membrane</keyword>
<organism evidence="2 3">
    <name type="scientific">Gordonia soli NBRC 108243</name>
    <dbReference type="NCBI Taxonomy" id="1223545"/>
    <lineage>
        <taxon>Bacteria</taxon>
        <taxon>Bacillati</taxon>
        <taxon>Actinomycetota</taxon>
        <taxon>Actinomycetes</taxon>
        <taxon>Mycobacteriales</taxon>
        <taxon>Gordoniaceae</taxon>
        <taxon>Gordonia</taxon>
    </lineage>
</organism>
<keyword evidence="3" id="KW-1185">Reference proteome</keyword>
<dbReference type="Proteomes" id="UP000011666">
    <property type="component" value="Unassembled WGS sequence"/>
</dbReference>
<comment type="caution">
    <text evidence="2">The sequence shown here is derived from an EMBL/GenBank/DDBJ whole genome shotgun (WGS) entry which is preliminary data.</text>
</comment>
<evidence type="ECO:0000256" key="1">
    <source>
        <dbReference type="SAM" id="Phobius"/>
    </source>
</evidence>
<sequence length="114" mass="11259">MTVSTPNRTYPPAVAAGALTAIFIAVCASVPLCYLVTGDLAVSAPAGPAALFTATAVPWWTAIALVAGIASAVAAQIRDRTMAVAVGVVAVAHTVIVGVCAYVLIQPAVSLAVA</sequence>
<dbReference type="RefSeq" id="WP_007620194.1">
    <property type="nucleotide sequence ID" value="NZ_BANX01000014.1"/>
</dbReference>
<reference evidence="2 3" key="1">
    <citation type="submission" date="2013-01" db="EMBL/GenBank/DDBJ databases">
        <title>Whole genome shotgun sequence of Gordonia soli NBRC 108243.</title>
        <authorList>
            <person name="Isaki-Nakamura S."/>
            <person name="Hosoyama A."/>
            <person name="Tsuchikane K."/>
            <person name="Ando Y."/>
            <person name="Baba S."/>
            <person name="Ohji S."/>
            <person name="Hamada M."/>
            <person name="Tamura T."/>
            <person name="Yamazoe A."/>
            <person name="Yamazaki S."/>
            <person name="Fujita N."/>
        </authorList>
    </citation>
    <scope>NUCLEOTIDE SEQUENCE [LARGE SCALE GENOMIC DNA]</scope>
    <source>
        <strain evidence="2 3">NBRC 108243</strain>
    </source>
</reference>
<name>M0QHW5_9ACTN</name>
<feature type="transmembrane region" description="Helical" evidence="1">
    <location>
        <begin position="82"/>
        <end position="105"/>
    </location>
</feature>
<keyword evidence="1" id="KW-1133">Transmembrane helix</keyword>
<evidence type="ECO:0000313" key="2">
    <source>
        <dbReference type="EMBL" id="GAC68230.1"/>
    </source>
</evidence>
<feature type="transmembrane region" description="Helical" evidence="1">
    <location>
        <begin position="12"/>
        <end position="37"/>
    </location>
</feature>
<proteinExistence type="predicted"/>
<keyword evidence="1" id="KW-0812">Transmembrane</keyword>